<gene>
    <name evidence="2" type="ORF">C2E21_4338</name>
</gene>
<sequence length="69" mass="7826">MAEDLAAAEARRLPVIAAQPTLRLELPEALQQAPSRLDMCSKCARAVQQQRQQQQQQQQQHSSSDEEQR</sequence>
<evidence type="ECO:0000313" key="3">
    <source>
        <dbReference type="Proteomes" id="UP000239899"/>
    </source>
</evidence>
<evidence type="ECO:0000313" key="2">
    <source>
        <dbReference type="EMBL" id="PRW57158.1"/>
    </source>
</evidence>
<dbReference type="EMBL" id="LHPG02000007">
    <property type="protein sequence ID" value="PRW57158.1"/>
    <property type="molecule type" value="Genomic_DNA"/>
</dbReference>
<feature type="region of interest" description="Disordered" evidence="1">
    <location>
        <begin position="43"/>
        <end position="69"/>
    </location>
</feature>
<accession>A0A2P6TSV9</accession>
<proteinExistence type="predicted"/>
<comment type="caution">
    <text evidence="2">The sequence shown here is derived from an EMBL/GenBank/DDBJ whole genome shotgun (WGS) entry which is preliminary data.</text>
</comment>
<reference evidence="2 3" key="1">
    <citation type="journal article" date="2018" name="Plant J.">
        <title>Genome sequences of Chlorella sorokiniana UTEX 1602 and Micractinium conductrix SAG 241.80: implications to maltose excretion by a green alga.</title>
        <authorList>
            <person name="Arriola M.B."/>
            <person name="Velmurugan N."/>
            <person name="Zhang Y."/>
            <person name="Plunkett M.H."/>
            <person name="Hondzo H."/>
            <person name="Barney B.M."/>
        </authorList>
    </citation>
    <scope>NUCLEOTIDE SEQUENCE [LARGE SCALE GENOMIC DNA]</scope>
    <source>
        <strain evidence="3">UTEX 1602</strain>
    </source>
</reference>
<dbReference type="AlphaFoldDB" id="A0A2P6TSV9"/>
<keyword evidence="3" id="KW-1185">Reference proteome</keyword>
<protein>
    <submittedName>
        <fullName evidence="2">Uncharacterized protein</fullName>
    </submittedName>
</protein>
<name>A0A2P6TSV9_CHLSO</name>
<feature type="compositionally biased region" description="Low complexity" evidence="1">
    <location>
        <begin position="48"/>
        <end position="60"/>
    </location>
</feature>
<organism evidence="2 3">
    <name type="scientific">Chlorella sorokiniana</name>
    <name type="common">Freshwater green alga</name>
    <dbReference type="NCBI Taxonomy" id="3076"/>
    <lineage>
        <taxon>Eukaryota</taxon>
        <taxon>Viridiplantae</taxon>
        <taxon>Chlorophyta</taxon>
        <taxon>core chlorophytes</taxon>
        <taxon>Trebouxiophyceae</taxon>
        <taxon>Chlorellales</taxon>
        <taxon>Chlorellaceae</taxon>
        <taxon>Chlorella clade</taxon>
        <taxon>Chlorella</taxon>
    </lineage>
</organism>
<evidence type="ECO:0000256" key="1">
    <source>
        <dbReference type="SAM" id="MobiDB-lite"/>
    </source>
</evidence>
<dbReference type="Proteomes" id="UP000239899">
    <property type="component" value="Unassembled WGS sequence"/>
</dbReference>